<comment type="caution">
    <text evidence="3">The sequence shown here is derived from an EMBL/GenBank/DDBJ whole genome shotgun (WGS) entry which is preliminary data.</text>
</comment>
<organism evidence="3 4">
    <name type="scientific">Mesobacillus boroniphilus JCM 21738</name>
    <dbReference type="NCBI Taxonomy" id="1294265"/>
    <lineage>
        <taxon>Bacteria</taxon>
        <taxon>Bacillati</taxon>
        <taxon>Bacillota</taxon>
        <taxon>Bacilli</taxon>
        <taxon>Bacillales</taxon>
        <taxon>Bacillaceae</taxon>
        <taxon>Mesobacillus</taxon>
    </lineage>
</organism>
<dbReference type="InterPro" id="IPR025275">
    <property type="entry name" value="DUF4015"/>
</dbReference>
<dbReference type="AlphaFoldDB" id="W4RLZ3"/>
<feature type="domain" description="DUF4015" evidence="2">
    <location>
        <begin position="70"/>
        <end position="204"/>
    </location>
</feature>
<dbReference type="eggNOG" id="COG1306">
    <property type="taxonomic scope" value="Bacteria"/>
</dbReference>
<protein>
    <submittedName>
        <fullName evidence="3">Glycoside hydrolase</fullName>
    </submittedName>
</protein>
<evidence type="ECO:0000313" key="3">
    <source>
        <dbReference type="EMBL" id="GAE45157.1"/>
    </source>
</evidence>
<dbReference type="Pfam" id="PF13200">
    <property type="entry name" value="DUF4015"/>
    <property type="match status" value="1"/>
</dbReference>
<accession>W4RLZ3</accession>
<keyword evidence="1" id="KW-0732">Signal</keyword>
<gene>
    <name evidence="3" type="ORF">JCM21738_1931</name>
</gene>
<dbReference type="GO" id="GO:0016787">
    <property type="term" value="F:hydrolase activity"/>
    <property type="evidence" value="ECO:0007669"/>
    <property type="project" value="UniProtKB-KW"/>
</dbReference>
<dbReference type="Proteomes" id="UP000018949">
    <property type="component" value="Unassembled WGS sequence"/>
</dbReference>
<keyword evidence="4" id="KW-1185">Reference proteome</keyword>
<name>W4RLZ3_9BACI</name>
<keyword evidence="3" id="KW-0378">Hydrolase</keyword>
<evidence type="ECO:0000259" key="2">
    <source>
        <dbReference type="Pfam" id="PF13200"/>
    </source>
</evidence>
<feature type="signal peptide" evidence="1">
    <location>
        <begin position="1"/>
        <end position="19"/>
    </location>
</feature>
<reference evidence="3 4" key="1">
    <citation type="submission" date="2013-12" db="EMBL/GenBank/DDBJ databases">
        <title>NBRP : Genome information of microbial organism related human and environment.</title>
        <authorList>
            <person name="Hattori M."/>
            <person name="Oshima K."/>
            <person name="Inaba H."/>
            <person name="Suda W."/>
            <person name="Sakamoto M."/>
            <person name="Iino T."/>
            <person name="Kitahara M."/>
            <person name="Oshida Y."/>
            <person name="Iida T."/>
            <person name="Kudo T."/>
            <person name="Itoh T."/>
            <person name="Ahmed I."/>
            <person name="Ohkuma M."/>
        </authorList>
    </citation>
    <scope>NUCLEOTIDE SEQUENCE [LARGE SCALE GENOMIC DNA]</scope>
    <source>
        <strain evidence="3 4">JCM 21738</strain>
    </source>
</reference>
<dbReference type="PROSITE" id="PS51257">
    <property type="entry name" value="PROKAR_LIPOPROTEIN"/>
    <property type="match status" value="1"/>
</dbReference>
<proteinExistence type="predicted"/>
<dbReference type="EMBL" id="BAUW01000017">
    <property type="protein sequence ID" value="GAE45157.1"/>
    <property type="molecule type" value="Genomic_DNA"/>
</dbReference>
<sequence>MQFKKIAAAALLAASCSQAGGTVFAESKAHETEKLPVREHQSLVREIPKQMPRFKFDSGYTFEYPDAVRGIYVTGNSAGGEKFNSLTKLVDDTDLNAMVIDIKEDHGYLTYQPNEDSSFQDIGKPYIKDPAKLLKTLEEKQIYPIARVVVFKDTALANKKPEWSFKDGNQVWKNGRGESFVNPFVKEVWDYNVQIASRQQRWAFRKSSSTMSVSLRDSKRGTLLYNIPWGTIRMEKWIMCKNGSKQ</sequence>
<evidence type="ECO:0000313" key="4">
    <source>
        <dbReference type="Proteomes" id="UP000018949"/>
    </source>
</evidence>
<evidence type="ECO:0000256" key="1">
    <source>
        <dbReference type="SAM" id="SignalP"/>
    </source>
</evidence>
<feature type="chain" id="PRO_5038566510" evidence="1">
    <location>
        <begin position="20"/>
        <end position="246"/>
    </location>
</feature>